<gene>
    <name evidence="8" type="ORF">GW7_21348</name>
</gene>
<feature type="compositionally biased region" description="Basic and acidic residues" evidence="6">
    <location>
        <begin position="721"/>
        <end position="732"/>
    </location>
</feature>
<sequence length="1020" mass="112380">MDMDPIRKTKKEFEAAMNYVGQLAETVFGTVKELYRGLNPTTLSGGIDVLVVKQVDGSFRCSPFHVRFGKLGVLRSREKVVDIEINGEPVDLQMKLGDSGEAFFVQELESDEEDVPPRLCTSPIPWGGLSGFPSDSQVGTTSEPEGLIIKGRRKKRRRKKSRRKEDAVATESSSEELEAGAESELSPLGKLKPESLGSAQLERELSLQPKDIYPCSDGECFPQDRAGDLAQRCRRLPDSQVGTTSEPEGLIIKGRRKKRRRKKSRRKEDAVATESSSEELEAGAESELSPLGKLKPESLGCVGIRRRLWLWGHQSGVAVGLWALAASPPQTPDIQTPVPCLVCPTLLVTISLWSFSSAQLERELSLQPKDIYPCSDGECFPQDSLLSGGLIFPKSDSELELRASESSPLIAESHMQWAWGRLPKVAKAEQPESSVVPVCGTGTTTPLQRGPSTSFSSVAALGPLGLEIPQTGDSANLFGPDVESRWRKTLMDCPQSSPVGEETKVQSSKDANLLPAAKSWNWALLEDTAPTGQPEVSRGKSSQKKGQHLGPSDIYLDDLSSLDSENAALYFPQSNCGLGARRWSEPCSQKLLGSPNPEREPESTPDSVDIIALSLCGGLADSRNISQEKFNEHIVSYQDLTKNPGLLDDSNLVVKINEKYYNWAVAAPMILSLQAYQKNLPKSTVDKLEKEKMPQKGGRWWFSWRRRDFPAEEQGVQRENLTAREHQGEKTEVPSSDDDAPDSPVILEVPSPPPSAPAYIPTYKKSLRLSSDQIRRLNLHEGANDVVFSVTTQYQGTCRCKATIYLWKWDDQVIVSDIDGTITKSDALGHILPQLGKDWTHQGIISLYNKIHLNGYKFLYCSARAIGMADLTKGYLQWVSEGGCGLPKGPILLSPSSLFSALHREVIEKKPEVFKVACLSDIQQLFLPHGQPFYAAFGNRANDVFAYRQVGLPESRIFTVNPRGELIQELMKNHKSTYERLGEVVELLFPPVARGPSTDLINPAAISRQPLPAVDLDTLA</sequence>
<evidence type="ECO:0000256" key="2">
    <source>
        <dbReference type="ARBA" id="ARBA00001946"/>
    </source>
</evidence>
<dbReference type="GO" id="GO:0019432">
    <property type="term" value="P:triglyceride biosynthetic process"/>
    <property type="evidence" value="ECO:0007669"/>
    <property type="project" value="TreeGrafter"/>
</dbReference>
<dbReference type="InterPro" id="IPR031315">
    <property type="entry name" value="LNS2/PITP"/>
</dbReference>
<evidence type="ECO:0000256" key="5">
    <source>
        <dbReference type="ARBA" id="ARBA00022801"/>
    </source>
</evidence>
<dbReference type="InterPro" id="IPR013209">
    <property type="entry name" value="LNS2"/>
</dbReference>
<comment type="cofactor">
    <cofactor evidence="2">
        <name>Mg(2+)</name>
        <dbReference type="ChEBI" id="CHEBI:18420"/>
    </cofactor>
</comment>
<dbReference type="GO" id="GO:0003713">
    <property type="term" value="F:transcription coactivator activity"/>
    <property type="evidence" value="ECO:0007669"/>
    <property type="project" value="TreeGrafter"/>
</dbReference>
<reference evidence="8 9" key="1">
    <citation type="journal article" date="2011" name="Nature">
        <title>Genome sequencing reveals insights into physiology and longevity of the naked mole rat.</title>
        <authorList>
            <person name="Kim E.B."/>
            <person name="Fang X."/>
            <person name="Fushan A.A."/>
            <person name="Huang Z."/>
            <person name="Lobanov A.V."/>
            <person name="Han L."/>
            <person name="Marino S.M."/>
            <person name="Sun X."/>
            <person name="Turanov A.A."/>
            <person name="Yang P."/>
            <person name="Yim S.H."/>
            <person name="Zhao X."/>
            <person name="Kasaikina M.V."/>
            <person name="Stoletzki N."/>
            <person name="Peng C."/>
            <person name="Polak P."/>
            <person name="Xiong Z."/>
            <person name="Kiezun A."/>
            <person name="Zhu Y."/>
            <person name="Chen Y."/>
            <person name="Kryukov G.V."/>
            <person name="Zhang Q."/>
            <person name="Peshkin L."/>
            <person name="Yang L."/>
            <person name="Bronson R.T."/>
            <person name="Buffenstein R."/>
            <person name="Wang B."/>
            <person name="Han C."/>
            <person name="Li Q."/>
            <person name="Chen L."/>
            <person name="Zhao W."/>
            <person name="Sunyaev S.R."/>
            <person name="Park T.J."/>
            <person name="Zhang G."/>
            <person name="Wang J."/>
            <person name="Gladyshev V.N."/>
        </authorList>
    </citation>
    <scope>NUCLEOTIDE SEQUENCE [LARGE SCALE GENOMIC DNA]</scope>
</reference>
<dbReference type="PANTHER" id="PTHR12181">
    <property type="entry name" value="LIPIN"/>
    <property type="match status" value="1"/>
</dbReference>
<dbReference type="STRING" id="10181.G5BCX5"/>
<dbReference type="Proteomes" id="UP000006813">
    <property type="component" value="Unassembled WGS sequence"/>
</dbReference>
<evidence type="ECO:0000313" key="9">
    <source>
        <dbReference type="Proteomes" id="UP000006813"/>
    </source>
</evidence>
<dbReference type="EC" id="3.1.3.4" evidence="4"/>
<evidence type="ECO:0000259" key="7">
    <source>
        <dbReference type="SMART" id="SM00775"/>
    </source>
</evidence>
<comment type="similarity">
    <text evidence="3">Belongs to the lipin family.</text>
</comment>
<feature type="compositionally biased region" description="Basic residues" evidence="6">
    <location>
        <begin position="150"/>
        <end position="162"/>
    </location>
</feature>
<protein>
    <recommendedName>
        <fullName evidence="4">phosphatidate phosphatase</fullName>
        <ecNumber evidence="4">3.1.3.4</ecNumber>
    </recommendedName>
</protein>
<feature type="compositionally biased region" description="Polar residues" evidence="6">
    <location>
        <begin position="133"/>
        <end position="143"/>
    </location>
</feature>
<organism evidence="8 9">
    <name type="scientific">Heterocephalus glaber</name>
    <name type="common">Naked mole rat</name>
    <dbReference type="NCBI Taxonomy" id="10181"/>
    <lineage>
        <taxon>Eukaryota</taxon>
        <taxon>Metazoa</taxon>
        <taxon>Chordata</taxon>
        <taxon>Craniata</taxon>
        <taxon>Vertebrata</taxon>
        <taxon>Euteleostomi</taxon>
        <taxon>Mammalia</taxon>
        <taxon>Eutheria</taxon>
        <taxon>Euarchontoglires</taxon>
        <taxon>Glires</taxon>
        <taxon>Rodentia</taxon>
        <taxon>Hystricomorpha</taxon>
        <taxon>Bathyergidae</taxon>
        <taxon>Heterocephalus</taxon>
    </lineage>
</organism>
<feature type="region of interest" description="Disordered" evidence="6">
    <location>
        <begin position="111"/>
        <end position="192"/>
    </location>
</feature>
<feature type="region of interest" description="Disordered" evidence="6">
    <location>
        <begin position="713"/>
        <end position="751"/>
    </location>
</feature>
<feature type="region of interest" description="Disordered" evidence="6">
    <location>
        <begin position="530"/>
        <end position="552"/>
    </location>
</feature>
<feature type="compositionally biased region" description="Basic residues" evidence="6">
    <location>
        <begin position="253"/>
        <end position="265"/>
    </location>
</feature>
<accession>G5BCX5</accession>
<dbReference type="InParanoid" id="G5BCX5"/>
<dbReference type="InterPro" id="IPR031703">
    <property type="entry name" value="Lipin_mid"/>
</dbReference>
<evidence type="ECO:0000256" key="6">
    <source>
        <dbReference type="SAM" id="MobiDB-lite"/>
    </source>
</evidence>
<dbReference type="eggNOG" id="KOG2116">
    <property type="taxonomic scope" value="Eukaryota"/>
</dbReference>
<dbReference type="SMART" id="SM00775">
    <property type="entry name" value="LNS2"/>
    <property type="match status" value="1"/>
</dbReference>
<dbReference type="AlphaFoldDB" id="G5BCX5"/>
<dbReference type="InterPro" id="IPR007651">
    <property type="entry name" value="Lipin_N"/>
</dbReference>
<dbReference type="Pfam" id="PF04571">
    <property type="entry name" value="Lipin_N"/>
    <property type="match status" value="1"/>
</dbReference>
<dbReference type="GO" id="GO:0045944">
    <property type="term" value="P:positive regulation of transcription by RNA polymerase II"/>
    <property type="evidence" value="ECO:0007669"/>
    <property type="project" value="TreeGrafter"/>
</dbReference>
<dbReference type="GO" id="GO:0032869">
    <property type="term" value="P:cellular response to insulin stimulus"/>
    <property type="evidence" value="ECO:0007669"/>
    <property type="project" value="TreeGrafter"/>
</dbReference>
<dbReference type="Pfam" id="PF16876">
    <property type="entry name" value="Lipin_mid"/>
    <property type="match status" value="1"/>
</dbReference>
<evidence type="ECO:0000256" key="1">
    <source>
        <dbReference type="ARBA" id="ARBA00001180"/>
    </source>
</evidence>
<feature type="region of interest" description="Disordered" evidence="6">
    <location>
        <begin position="236"/>
        <end position="287"/>
    </location>
</feature>
<evidence type="ECO:0000256" key="4">
    <source>
        <dbReference type="ARBA" id="ARBA00012638"/>
    </source>
</evidence>
<proteinExistence type="inferred from homology"/>
<comment type="catalytic activity">
    <reaction evidence="1">
        <text>a 1,2-diacyl-sn-glycero-3-phosphate + H2O = a 1,2-diacyl-sn-glycerol + phosphate</text>
        <dbReference type="Rhea" id="RHEA:27429"/>
        <dbReference type="ChEBI" id="CHEBI:15377"/>
        <dbReference type="ChEBI" id="CHEBI:17815"/>
        <dbReference type="ChEBI" id="CHEBI:43474"/>
        <dbReference type="ChEBI" id="CHEBI:58608"/>
        <dbReference type="EC" id="3.1.3.4"/>
    </reaction>
    <physiologicalReaction direction="left-to-right" evidence="1">
        <dbReference type="Rhea" id="RHEA:27430"/>
    </physiologicalReaction>
</comment>
<dbReference type="FunCoup" id="G5BCX5">
    <property type="interactions" value="1238"/>
</dbReference>
<evidence type="ECO:0000313" key="8">
    <source>
        <dbReference type="EMBL" id="EHB07136.1"/>
    </source>
</evidence>
<dbReference type="PANTHER" id="PTHR12181:SF62">
    <property type="entry name" value="PHOSPHATIDATE PHOSPHATASE LPIN3"/>
    <property type="match status" value="1"/>
</dbReference>
<dbReference type="EMBL" id="JH169581">
    <property type="protein sequence ID" value="EHB07136.1"/>
    <property type="molecule type" value="Genomic_DNA"/>
</dbReference>
<evidence type="ECO:0000256" key="3">
    <source>
        <dbReference type="ARBA" id="ARBA00005476"/>
    </source>
</evidence>
<name>G5BCX5_HETGA</name>
<keyword evidence="5" id="KW-0378">Hydrolase</keyword>
<dbReference type="GO" id="GO:0005634">
    <property type="term" value="C:nucleus"/>
    <property type="evidence" value="ECO:0007669"/>
    <property type="project" value="TreeGrafter"/>
</dbReference>
<dbReference type="InterPro" id="IPR036412">
    <property type="entry name" value="HAD-like_sf"/>
</dbReference>
<feature type="domain" description="LNS2/PITP" evidence="7">
    <location>
        <begin position="813"/>
        <end position="969"/>
    </location>
</feature>
<dbReference type="Pfam" id="PF08235">
    <property type="entry name" value="LNS2"/>
    <property type="match status" value="1"/>
</dbReference>
<dbReference type="SUPFAM" id="SSF56784">
    <property type="entry name" value="HAD-like"/>
    <property type="match status" value="1"/>
</dbReference>
<dbReference type="InterPro" id="IPR026058">
    <property type="entry name" value="LIPIN"/>
</dbReference>
<dbReference type="GO" id="GO:0009062">
    <property type="term" value="P:fatty acid catabolic process"/>
    <property type="evidence" value="ECO:0007669"/>
    <property type="project" value="TreeGrafter"/>
</dbReference>
<dbReference type="GO" id="GO:0008195">
    <property type="term" value="F:phosphatidate phosphatase activity"/>
    <property type="evidence" value="ECO:0007669"/>
    <property type="project" value="UniProtKB-EC"/>
</dbReference>